<gene>
    <name evidence="2" type="ORF">P7K49_027362</name>
</gene>
<feature type="compositionally biased region" description="Polar residues" evidence="1">
    <location>
        <begin position="243"/>
        <end position="254"/>
    </location>
</feature>
<evidence type="ECO:0000313" key="2">
    <source>
        <dbReference type="EMBL" id="KAK2093624.1"/>
    </source>
</evidence>
<proteinExistence type="predicted"/>
<comment type="caution">
    <text evidence="2">The sequence shown here is derived from an EMBL/GenBank/DDBJ whole genome shotgun (WGS) entry which is preliminary data.</text>
</comment>
<dbReference type="EMBL" id="JASSZA010000014">
    <property type="protein sequence ID" value="KAK2093624.1"/>
    <property type="molecule type" value="Genomic_DNA"/>
</dbReference>
<name>A0ABQ9U9Z6_SAGOE</name>
<reference evidence="2 3" key="1">
    <citation type="submission" date="2023-05" db="EMBL/GenBank/DDBJ databases">
        <title>B98-5 Cell Line De Novo Hybrid Assembly: An Optical Mapping Approach.</title>
        <authorList>
            <person name="Kananen K."/>
            <person name="Auerbach J.A."/>
            <person name="Kautto E."/>
            <person name="Blachly J.S."/>
        </authorList>
    </citation>
    <scope>NUCLEOTIDE SEQUENCE [LARGE SCALE GENOMIC DNA]</scope>
    <source>
        <strain evidence="2">B95-8</strain>
        <tissue evidence="2">Cell line</tissue>
    </source>
</reference>
<organism evidence="2 3">
    <name type="scientific">Saguinus oedipus</name>
    <name type="common">Cotton-top tamarin</name>
    <name type="synonym">Oedipomidas oedipus</name>
    <dbReference type="NCBI Taxonomy" id="9490"/>
    <lineage>
        <taxon>Eukaryota</taxon>
        <taxon>Metazoa</taxon>
        <taxon>Chordata</taxon>
        <taxon>Craniata</taxon>
        <taxon>Vertebrata</taxon>
        <taxon>Euteleostomi</taxon>
        <taxon>Mammalia</taxon>
        <taxon>Eutheria</taxon>
        <taxon>Euarchontoglires</taxon>
        <taxon>Primates</taxon>
        <taxon>Haplorrhini</taxon>
        <taxon>Platyrrhini</taxon>
        <taxon>Cebidae</taxon>
        <taxon>Callitrichinae</taxon>
        <taxon>Saguinus</taxon>
    </lineage>
</organism>
<evidence type="ECO:0000256" key="1">
    <source>
        <dbReference type="SAM" id="MobiDB-lite"/>
    </source>
</evidence>
<keyword evidence="3" id="KW-1185">Reference proteome</keyword>
<accession>A0ABQ9U9Z6</accession>
<evidence type="ECO:0000313" key="3">
    <source>
        <dbReference type="Proteomes" id="UP001266305"/>
    </source>
</evidence>
<protein>
    <submittedName>
        <fullName evidence="2">Uncharacterized protein</fullName>
    </submittedName>
</protein>
<sequence length="403" mass="44344">MQGIMASLEVAHGVKVMKCKQLLALKRFFGRLETAEEACAKLSTTWQKKDGSPAFDEIPGVSFVEGGPIFTSSEGESPHERWHSGKLWRRKCNWTNGWDLTVEPIQPQEALGAILHVCPSPLHQRDSSAFSTSKLDKKMERMINTQDWGISGAFSLRETGTHSLLRMINTQYWGVNGDFSLRETGTHSPATSGEIGQFLPEEVRQGTGFPKVKASLTVLLPLLMGGRKAWSLFQTNRQAKANRFPSGTTKQCPANEQDEKEEEENIQFPKRGFQTTPGEQRPTHLFATPSKDKRNAFVLRSDTCVLALNSPLPVSPAESHSIKGGQKAGSDGQQVERGILRDLFSSLIPTQTGILLPQEETRACLMGAPAPEGKLSARSPALVSLFPASPVSQVHREHSHPDL</sequence>
<feature type="compositionally biased region" description="Acidic residues" evidence="1">
    <location>
        <begin position="256"/>
        <end position="265"/>
    </location>
</feature>
<feature type="region of interest" description="Disordered" evidence="1">
    <location>
        <begin position="243"/>
        <end position="286"/>
    </location>
</feature>
<dbReference type="Proteomes" id="UP001266305">
    <property type="component" value="Unassembled WGS sequence"/>
</dbReference>